<dbReference type="HOGENOM" id="CLU_1099211_0_0_1"/>
<evidence type="ECO:0000313" key="1">
    <source>
        <dbReference type="EMBL" id="ELA41497.1"/>
    </source>
</evidence>
<gene>
    <name evidence="1" type="ORF">VICG_01481</name>
</gene>
<sequence length="253" mass="29657">MKCEVCGTSYKKIDSLLVCANGHTLQNTTEVAHDDNPLRGRSKRIYKPKKEKKVVFKSDGCKLMRMVLMRLLFEESMAYFGIKDNVVFRYFTEFLEFKNAKLDTVFDISKFTLSILVYFAKRSEMERNGQIYLYNEFKDTFNSLDLTNRLIGIKAKFPMLEVAINEFTHNYLITSTICSFRPWIDEFSSLYIYARRYGFVKSSETGILEECVESAKHNIRRLFRNDLELMKVYFPDDMQPSGSGGYSRTRVLF</sequence>
<name>L2GMH3_VITCO</name>
<accession>L2GMH3</accession>
<keyword evidence="2" id="KW-1185">Reference proteome</keyword>
<proteinExistence type="predicted"/>
<dbReference type="OrthoDB" id="2196304at2759"/>
<dbReference type="EMBL" id="JH370143">
    <property type="protein sequence ID" value="ELA41497.1"/>
    <property type="molecule type" value="Genomic_DNA"/>
</dbReference>
<reference evidence="2" key="1">
    <citation type="submission" date="2011-05" db="EMBL/GenBank/DDBJ databases">
        <title>The genome sequence of Vittaforma corneae strain ATCC 50505.</title>
        <authorList>
            <consortium name="The Broad Institute Genome Sequencing Platform"/>
            <person name="Cuomo C."/>
            <person name="Didier E."/>
            <person name="Bowers L."/>
            <person name="Young S.K."/>
            <person name="Zeng Q."/>
            <person name="Gargeya S."/>
            <person name="Fitzgerald M."/>
            <person name="Haas B."/>
            <person name="Abouelleil A."/>
            <person name="Alvarado L."/>
            <person name="Arachchi H.M."/>
            <person name="Berlin A."/>
            <person name="Chapman S.B."/>
            <person name="Gearin G."/>
            <person name="Goldberg J."/>
            <person name="Griggs A."/>
            <person name="Gujja S."/>
            <person name="Hansen M."/>
            <person name="Heiman D."/>
            <person name="Howarth C."/>
            <person name="Larimer J."/>
            <person name="Lui A."/>
            <person name="MacDonald P.J.P."/>
            <person name="McCowen C."/>
            <person name="Montmayeur A."/>
            <person name="Murphy C."/>
            <person name="Neiman D."/>
            <person name="Pearson M."/>
            <person name="Priest M."/>
            <person name="Roberts A."/>
            <person name="Saif S."/>
            <person name="Shea T."/>
            <person name="Sisk P."/>
            <person name="Stolte C."/>
            <person name="Sykes S."/>
            <person name="Wortman J."/>
            <person name="Nusbaum C."/>
            <person name="Birren B."/>
        </authorList>
    </citation>
    <scope>NUCLEOTIDE SEQUENCE [LARGE SCALE GENOMIC DNA]</scope>
    <source>
        <strain evidence="2">ATCC 50505</strain>
    </source>
</reference>
<dbReference type="InParanoid" id="L2GMH3"/>
<dbReference type="Proteomes" id="UP000011082">
    <property type="component" value="Unassembled WGS sequence"/>
</dbReference>
<evidence type="ECO:0000313" key="2">
    <source>
        <dbReference type="Proteomes" id="UP000011082"/>
    </source>
</evidence>
<dbReference type="AlphaFoldDB" id="L2GMH3"/>
<dbReference type="VEuPathDB" id="MicrosporidiaDB:VICG_01481"/>
<organism evidence="1 2">
    <name type="scientific">Vittaforma corneae (strain ATCC 50505)</name>
    <name type="common">Microsporidian parasite</name>
    <name type="synonym">Nosema corneum</name>
    <dbReference type="NCBI Taxonomy" id="993615"/>
    <lineage>
        <taxon>Eukaryota</taxon>
        <taxon>Fungi</taxon>
        <taxon>Fungi incertae sedis</taxon>
        <taxon>Microsporidia</taxon>
        <taxon>Nosematidae</taxon>
        <taxon>Vittaforma</taxon>
    </lineage>
</organism>
<dbReference type="GeneID" id="19882192"/>
<dbReference type="RefSeq" id="XP_007604927.1">
    <property type="nucleotide sequence ID" value="XM_007604865.1"/>
</dbReference>
<protein>
    <submittedName>
        <fullName evidence="1">Uncharacterized protein</fullName>
    </submittedName>
</protein>